<feature type="compositionally biased region" description="Polar residues" evidence="1">
    <location>
        <begin position="100"/>
        <end position="109"/>
    </location>
</feature>
<feature type="compositionally biased region" description="Low complexity" evidence="1">
    <location>
        <begin position="313"/>
        <end position="335"/>
    </location>
</feature>
<feature type="compositionally biased region" description="Low complexity" evidence="1">
    <location>
        <begin position="342"/>
        <end position="358"/>
    </location>
</feature>
<dbReference type="RefSeq" id="XP_058339359.1">
    <property type="nucleotide sequence ID" value="XM_058489872.1"/>
</dbReference>
<feature type="compositionally biased region" description="Basic and acidic residues" evidence="1">
    <location>
        <begin position="275"/>
        <end position="285"/>
    </location>
</feature>
<evidence type="ECO:0000313" key="2">
    <source>
        <dbReference type="EMBL" id="KAJ8654445.1"/>
    </source>
</evidence>
<dbReference type="Proteomes" id="UP001234581">
    <property type="component" value="Unassembled WGS sequence"/>
</dbReference>
<reference evidence="2 3" key="1">
    <citation type="submission" date="2023-03" db="EMBL/GenBank/DDBJ databases">
        <title>Genome sequence of Lichtheimia ornata CBS 291.66.</title>
        <authorList>
            <person name="Mohabir J.T."/>
            <person name="Shea T.P."/>
            <person name="Kurbessoian T."/>
            <person name="Berby B."/>
            <person name="Fontaine J."/>
            <person name="Livny J."/>
            <person name="Gnirke A."/>
            <person name="Stajich J.E."/>
            <person name="Cuomo C.A."/>
        </authorList>
    </citation>
    <scope>NUCLEOTIDE SEQUENCE [LARGE SCALE GENOMIC DNA]</scope>
    <source>
        <strain evidence="2">CBS 291.66</strain>
    </source>
</reference>
<dbReference type="AlphaFoldDB" id="A0AAD7UWA4"/>
<sequence length="415" mass="47183">MGAQAVDYRISRVVVCCKDCGQDVGLYPARHKCQEVIRPPLPPLPANLDDHHGLRVPTRTNDNVSRSRSTSSSSSTLNTPSDTSSTTTTGSKWTARFGRSPSTKNNTNDPDNEEESVYFNNFAAHLPEGGDSPGSGQSGKKLWGKVRQNEKWKQLSEKYDKPKQSAKLWGKLVQATQTVADKMPARDDRGPESDESDWEGESHVSRILREYYEKKHEPLPHWLFDERNPRPVSSRKSHEPMRPEEIGNHPPATRRPTTGRKQRLWEVNDEPQMTQREREREELRKQRPVHNNEPPPPSSMDEERGRFRRQYSDESSSSRYSTRSRYDDYPSPSSSGRGGSRYSGYDADTDAPSSSSYYRSERPTPPSMRSRSPARYYGDDTLDAYGASNRYAVSPKGHSMRSPPTSRYSERAGYF</sequence>
<gene>
    <name evidence="2" type="ORF">O0I10_009886</name>
</gene>
<feature type="compositionally biased region" description="Basic and acidic residues" evidence="1">
    <location>
        <begin position="183"/>
        <end position="192"/>
    </location>
</feature>
<feature type="region of interest" description="Disordered" evidence="1">
    <location>
        <begin position="218"/>
        <end position="415"/>
    </location>
</feature>
<comment type="caution">
    <text evidence="2">The sequence shown here is derived from an EMBL/GenBank/DDBJ whole genome shotgun (WGS) entry which is preliminary data.</text>
</comment>
<feature type="region of interest" description="Disordered" evidence="1">
    <location>
        <begin position="179"/>
        <end position="203"/>
    </location>
</feature>
<name>A0AAD7UWA4_9FUNG</name>
<feature type="compositionally biased region" description="Basic and acidic residues" evidence="1">
    <location>
        <begin position="218"/>
        <end position="229"/>
    </location>
</feature>
<evidence type="ECO:0000313" key="3">
    <source>
        <dbReference type="Proteomes" id="UP001234581"/>
    </source>
</evidence>
<accession>A0AAD7UWA4</accession>
<dbReference type="GeneID" id="83217291"/>
<evidence type="ECO:0000256" key="1">
    <source>
        <dbReference type="SAM" id="MobiDB-lite"/>
    </source>
</evidence>
<keyword evidence="3" id="KW-1185">Reference proteome</keyword>
<evidence type="ECO:0008006" key="4">
    <source>
        <dbReference type="Google" id="ProtNLM"/>
    </source>
</evidence>
<feature type="compositionally biased region" description="Low complexity" evidence="1">
    <location>
        <begin position="58"/>
        <end position="91"/>
    </location>
</feature>
<feature type="compositionally biased region" description="Basic and acidic residues" evidence="1">
    <location>
        <begin position="236"/>
        <end position="247"/>
    </location>
</feature>
<proteinExistence type="predicted"/>
<dbReference type="EMBL" id="JARTCD010000061">
    <property type="protein sequence ID" value="KAJ8654445.1"/>
    <property type="molecule type" value="Genomic_DNA"/>
</dbReference>
<protein>
    <recommendedName>
        <fullName evidence="4">Mso1 N-terminal domain-containing protein</fullName>
    </recommendedName>
</protein>
<organism evidence="2 3">
    <name type="scientific">Lichtheimia ornata</name>
    <dbReference type="NCBI Taxonomy" id="688661"/>
    <lineage>
        <taxon>Eukaryota</taxon>
        <taxon>Fungi</taxon>
        <taxon>Fungi incertae sedis</taxon>
        <taxon>Mucoromycota</taxon>
        <taxon>Mucoromycotina</taxon>
        <taxon>Mucoromycetes</taxon>
        <taxon>Mucorales</taxon>
        <taxon>Lichtheimiaceae</taxon>
        <taxon>Lichtheimia</taxon>
    </lineage>
</organism>
<feature type="region of interest" description="Disordered" evidence="1">
    <location>
        <begin position="44"/>
        <end position="114"/>
    </location>
</feature>